<keyword evidence="1" id="KW-1133">Transmembrane helix</keyword>
<dbReference type="EMBL" id="BMNH01000043">
    <property type="protein sequence ID" value="GGO82452.1"/>
    <property type="molecule type" value="Genomic_DNA"/>
</dbReference>
<evidence type="ECO:0000313" key="2">
    <source>
        <dbReference type="EMBL" id="GGO82452.1"/>
    </source>
</evidence>
<gene>
    <name evidence="2" type="ORF">GCM10012289_73720</name>
</gene>
<organism evidence="2 3">
    <name type="scientific">Nonomuraea cavernae</name>
    <dbReference type="NCBI Taxonomy" id="2045107"/>
    <lineage>
        <taxon>Bacteria</taxon>
        <taxon>Bacillati</taxon>
        <taxon>Actinomycetota</taxon>
        <taxon>Actinomycetes</taxon>
        <taxon>Streptosporangiales</taxon>
        <taxon>Streptosporangiaceae</taxon>
        <taxon>Nonomuraea</taxon>
    </lineage>
</organism>
<name>A0A918DSR2_9ACTN</name>
<accession>A0A918DSR2</accession>
<keyword evidence="3" id="KW-1185">Reference proteome</keyword>
<sequence length="542" mass="58369">MDRTAAERFARRQRVDLTIFNGDRILLYLQVRRRYRWLGAATGLVCCVATFTQGAIVISAYLPLAGWLLGSIVAEIGFARSRPRVRRRLDVRLAPPRLTSLWRLGASISVAVALSAVARSYGMEVGVRERLYAVLTLGVVLTVHLIVRDLHRRALVAGPADLVGAELAIRSGSARSLLATGTTIALWTASGSLPDLPDLGQPAVVLIALGLPLLVLGTVTDTWQVTYALSGRPAWPAPAATLLAAALTATPLVWAPREAGETRLDNWYALPHARFADLDQRSGAWRLWGPEGGIQVGQARAYLSGDGTAARPAPLALSGDGRHVVYLDRASRRLVLAHLLSRRERHLTGPLADEAVPEPALSHDGRHVSLTTAAGVELIDATTGARTPLPGVRRVLGLGPDGGVATTGLAALPGAPDTELVTFDHSGKVRTRVRFDPTLRVRLSPDGRTLAVVTRNEIVTMDPGTGEVRGRARLRLPTHPDAPEPLGWDEESHVLVRIDRYGQDKGTYHLVDPVTGKSRPLRDIPDDLWNPVFGKVPSGEDS</sequence>
<feature type="transmembrane region" description="Helical" evidence="1">
    <location>
        <begin position="100"/>
        <end position="118"/>
    </location>
</feature>
<evidence type="ECO:0000256" key="1">
    <source>
        <dbReference type="SAM" id="Phobius"/>
    </source>
</evidence>
<keyword evidence="1" id="KW-0472">Membrane</keyword>
<dbReference type="Gene3D" id="2.120.10.30">
    <property type="entry name" value="TolB, C-terminal domain"/>
    <property type="match status" value="1"/>
</dbReference>
<dbReference type="InterPro" id="IPR011042">
    <property type="entry name" value="6-blade_b-propeller_TolB-like"/>
</dbReference>
<feature type="transmembrane region" description="Helical" evidence="1">
    <location>
        <begin position="58"/>
        <end position="79"/>
    </location>
</feature>
<reference evidence="2" key="1">
    <citation type="journal article" date="2014" name="Int. J. Syst. Evol. Microbiol.">
        <title>Complete genome sequence of Corynebacterium casei LMG S-19264T (=DSM 44701T), isolated from a smear-ripened cheese.</title>
        <authorList>
            <consortium name="US DOE Joint Genome Institute (JGI-PGF)"/>
            <person name="Walter F."/>
            <person name="Albersmeier A."/>
            <person name="Kalinowski J."/>
            <person name="Ruckert C."/>
        </authorList>
    </citation>
    <scope>NUCLEOTIDE SEQUENCE</scope>
    <source>
        <strain evidence="2">CGMCC 4.7368</strain>
    </source>
</reference>
<evidence type="ECO:0000313" key="3">
    <source>
        <dbReference type="Proteomes" id="UP000646523"/>
    </source>
</evidence>
<dbReference type="AlphaFoldDB" id="A0A918DSR2"/>
<feature type="transmembrane region" description="Helical" evidence="1">
    <location>
        <begin position="35"/>
        <end position="52"/>
    </location>
</feature>
<protein>
    <submittedName>
        <fullName evidence="2">Uncharacterized protein</fullName>
    </submittedName>
</protein>
<dbReference type="Proteomes" id="UP000646523">
    <property type="component" value="Unassembled WGS sequence"/>
</dbReference>
<comment type="caution">
    <text evidence="2">The sequence shown here is derived from an EMBL/GenBank/DDBJ whole genome shotgun (WGS) entry which is preliminary data.</text>
</comment>
<proteinExistence type="predicted"/>
<dbReference type="SUPFAM" id="SSF69304">
    <property type="entry name" value="Tricorn protease N-terminal domain"/>
    <property type="match status" value="1"/>
</dbReference>
<reference evidence="2" key="2">
    <citation type="submission" date="2020-09" db="EMBL/GenBank/DDBJ databases">
        <authorList>
            <person name="Sun Q."/>
            <person name="Zhou Y."/>
        </authorList>
    </citation>
    <scope>NUCLEOTIDE SEQUENCE</scope>
    <source>
        <strain evidence="2">CGMCC 4.7368</strain>
    </source>
</reference>
<keyword evidence="1" id="KW-0812">Transmembrane</keyword>